<evidence type="ECO:0000313" key="3">
    <source>
        <dbReference type="Proteomes" id="UP000694886"/>
    </source>
</evidence>
<dbReference type="AlphaFoldDB" id="A0AB32VBK7"/>
<dbReference type="KEGG" id="tcc:18604082"/>
<feature type="compositionally biased region" description="Pro residues" evidence="1">
    <location>
        <begin position="153"/>
        <end position="165"/>
    </location>
</feature>
<accession>A0AB32VBK7</accession>
<proteinExistence type="predicted"/>
<dbReference type="NCBIfam" id="TIGR01571">
    <property type="entry name" value="A_thal_Cys_rich"/>
    <property type="match status" value="1"/>
</dbReference>
<evidence type="ECO:0000256" key="2">
    <source>
        <dbReference type="SAM" id="Phobius"/>
    </source>
</evidence>
<sequence length="369" mass="40953">MGNPDADHSAYESQQIQTEYELQPQEYEPNQEAAPIPDQYLAATYQNNQQGQQYQAQQMGTVGNDPQTQEHQFQPQQQPPPAQQQPVQYPPPQQPAPAQQQPTQYPPQQQPTQYPPPQPNQAYPPPQPAQYPPQNLQNNPMYQNRPNPNQPAAYPPQPVQYPPKSQPTNQMYSNVSPAVMQPQTVYAPNASPQAFPQPAYLPQQGTGMPLASPHNPGGQPAAVAGIPVAGDGWRSGLFHFMDDPMNALVTAFFPCLTFGQIAEIVDDGHTTCGTSGLLYGAIAFLIGMPCLLSCTYRTKLRNKFGLPEAPGPDWVTHFLCEWCALCQEYRELQHRGWDPSIGWQGNLARNQNMQPAPAMMAPMNQRMMA</sequence>
<dbReference type="InterPro" id="IPR006461">
    <property type="entry name" value="PLAC_motif_containing"/>
</dbReference>
<dbReference type="PANTHER" id="PTHR15907">
    <property type="entry name" value="DUF614 FAMILY PROTEIN-RELATED"/>
    <property type="match status" value="1"/>
</dbReference>
<organism evidence="3 4">
    <name type="scientific">Theobroma cacao</name>
    <name type="common">Cacao</name>
    <name type="synonym">Cocoa</name>
    <dbReference type="NCBI Taxonomy" id="3641"/>
    <lineage>
        <taxon>Eukaryota</taxon>
        <taxon>Viridiplantae</taxon>
        <taxon>Streptophyta</taxon>
        <taxon>Embryophyta</taxon>
        <taxon>Tracheophyta</taxon>
        <taxon>Spermatophyta</taxon>
        <taxon>Magnoliopsida</taxon>
        <taxon>eudicotyledons</taxon>
        <taxon>Gunneridae</taxon>
        <taxon>Pentapetalae</taxon>
        <taxon>rosids</taxon>
        <taxon>malvids</taxon>
        <taxon>Malvales</taxon>
        <taxon>Malvaceae</taxon>
        <taxon>Byttnerioideae</taxon>
        <taxon>Theobroma</taxon>
    </lineage>
</organism>
<feature type="compositionally biased region" description="Pro residues" evidence="1">
    <location>
        <begin position="104"/>
        <end position="131"/>
    </location>
</feature>
<feature type="region of interest" description="Disordered" evidence="1">
    <location>
        <begin position="1"/>
        <end position="169"/>
    </location>
</feature>
<keyword evidence="2" id="KW-0812">Transmembrane</keyword>
<evidence type="ECO:0000313" key="4">
    <source>
        <dbReference type="RefSeq" id="XP_007036475.2"/>
    </source>
</evidence>
<feature type="compositionally biased region" description="Pro residues" evidence="1">
    <location>
        <begin position="77"/>
        <end position="95"/>
    </location>
</feature>
<evidence type="ECO:0000256" key="1">
    <source>
        <dbReference type="SAM" id="MobiDB-lite"/>
    </source>
</evidence>
<dbReference type="Proteomes" id="UP000694886">
    <property type="component" value="Chromosome 3"/>
</dbReference>
<feature type="compositionally biased region" description="Polar residues" evidence="1">
    <location>
        <begin position="11"/>
        <end position="20"/>
    </location>
</feature>
<gene>
    <name evidence="4" type="primary">LOC18604082</name>
</gene>
<reference evidence="4" key="2">
    <citation type="submission" date="2025-08" db="UniProtKB">
        <authorList>
            <consortium name="RefSeq"/>
        </authorList>
    </citation>
    <scope>IDENTIFICATION</scope>
</reference>
<keyword evidence="2" id="KW-1133">Transmembrane helix</keyword>
<name>A0AB32VBK7_THECC</name>
<dbReference type="Pfam" id="PF04749">
    <property type="entry name" value="PLAC8"/>
    <property type="match status" value="1"/>
</dbReference>
<feature type="compositionally biased region" description="Basic and acidic residues" evidence="1">
    <location>
        <begin position="1"/>
        <end position="10"/>
    </location>
</feature>
<keyword evidence="2" id="KW-0472">Membrane</keyword>
<protein>
    <submittedName>
        <fullName evidence="4">Protein PLANT CADMIUM RESISTANCE 6</fullName>
    </submittedName>
</protein>
<feature type="compositionally biased region" description="Low complexity" evidence="1">
    <location>
        <begin position="43"/>
        <end position="76"/>
    </location>
</feature>
<dbReference type="GeneID" id="18604082"/>
<feature type="transmembrane region" description="Helical" evidence="2">
    <location>
        <begin position="277"/>
        <end position="296"/>
    </location>
</feature>
<dbReference type="Gramene" id="Tc03v2_t002220.1">
    <property type="protein sequence ID" value="Tc03v2_p002220.1"/>
    <property type="gene ID" value="Tc03v2_g002220"/>
</dbReference>
<dbReference type="RefSeq" id="XP_007036475.2">
    <property type="nucleotide sequence ID" value="XM_007036413.2"/>
</dbReference>
<reference evidence="3" key="1">
    <citation type="journal article" date="1997" name="Nucleic Acids Res.">
        <title>tRNAscan-SE: a program for improved detection of transfer RNA genes in genomic sequence.</title>
        <authorList>
            <person name="Lowe T.M."/>
            <person name="Eddy S.R."/>
        </authorList>
    </citation>
    <scope>NUCLEOTIDE SEQUENCE [LARGE SCALE GENOMIC DNA]</scope>
    <source>
        <strain evidence="3">r\B97-61/B2</strain>
    </source>
</reference>
<feature type="compositionally biased region" description="Low complexity" evidence="1">
    <location>
        <begin position="132"/>
        <end position="152"/>
    </location>
</feature>